<feature type="region of interest" description="Disordered" evidence="6">
    <location>
        <begin position="150"/>
        <end position="192"/>
    </location>
</feature>
<evidence type="ECO:0000313" key="10">
    <source>
        <dbReference type="Proteomes" id="UP001550378"/>
    </source>
</evidence>
<evidence type="ECO:0000259" key="7">
    <source>
        <dbReference type="SMART" id="SM00836"/>
    </source>
</evidence>
<keyword evidence="10" id="KW-1185">Reference proteome</keyword>
<keyword evidence="4" id="KW-0067">ATP-binding</keyword>
<evidence type="ECO:0000256" key="6">
    <source>
        <dbReference type="SAM" id="MobiDB-lite"/>
    </source>
</evidence>
<dbReference type="SUPFAM" id="SSF55190">
    <property type="entry name" value="Arginyl-tRNA synthetase (ArgRS), N-terminal 'additional' domain"/>
    <property type="match status" value="1"/>
</dbReference>
<evidence type="ECO:0000256" key="5">
    <source>
        <dbReference type="ARBA" id="ARBA00049339"/>
    </source>
</evidence>
<dbReference type="EMBL" id="JBEXZR010000028">
    <property type="protein sequence ID" value="MEU0710770.1"/>
    <property type="molecule type" value="Genomic_DNA"/>
</dbReference>
<evidence type="ECO:0000256" key="2">
    <source>
        <dbReference type="ARBA" id="ARBA00022598"/>
    </source>
</evidence>
<dbReference type="EC" id="6.1.1.19" evidence="1"/>
<organism evidence="9 10">
    <name type="scientific">Streptomyces lavendulocolor</name>
    <dbReference type="NCBI Taxonomy" id="67316"/>
    <lineage>
        <taxon>Bacteria</taxon>
        <taxon>Bacillati</taxon>
        <taxon>Actinomycetota</taxon>
        <taxon>Actinomycetes</taxon>
        <taxon>Kitasatosporales</taxon>
        <taxon>Streptomycetaceae</taxon>
        <taxon>Streptomyces</taxon>
    </lineage>
</organism>
<keyword evidence="3" id="KW-0547">Nucleotide-binding</keyword>
<sequence>MTPADLSLTVLHAVRRAVGEGALRAGTRVPERVGIERPRPGGSGDWATNAALQLAREAGMAPLGVAQVLRPRIAEAEGIEHVEITGPGFLNITLADRSRHALVREVLDKRERYGHGDALRGRAYRLVHPGDVRATVLAEAVRALLLAQGAHVHDERQDDPRQGAPHHDARPRHDERHDERHDDHPHATRPETVTLRPLPAAHDVAALGPDAARWALLRPAAHDRALAPDGLLVQSEANPLFTVRYAHSRARALLRNAAQLGITPAYEEDVAAPRLLAALGDHPAVLEAAARHRAPDRVARHMEATADAFLGFQHTVLPLGDEKPSAAHRSRLALAEAAGTVLAGGLALLGISAPDYL</sequence>
<feature type="domain" description="DALR anticodon binding" evidence="7">
    <location>
        <begin position="243"/>
        <end position="357"/>
    </location>
</feature>
<gene>
    <name evidence="9" type="primary">nrtL</name>
    <name evidence="9" type="ORF">ABZ508_25735</name>
</gene>
<protein>
    <recommendedName>
        <fullName evidence="1">arginine--tRNA ligase</fullName>
        <ecNumber evidence="1">6.1.1.19</ecNumber>
    </recommendedName>
</protein>
<comment type="caution">
    <text evidence="9">The sequence shown here is derived from an EMBL/GenBank/DDBJ whole genome shotgun (WGS) entry which is preliminary data.</text>
</comment>
<dbReference type="Proteomes" id="UP001550378">
    <property type="component" value="Unassembled WGS sequence"/>
</dbReference>
<dbReference type="PANTHER" id="PTHR11956:SF5">
    <property type="entry name" value="ARGININE--TRNA LIGASE, CYTOPLASMIC"/>
    <property type="match status" value="1"/>
</dbReference>
<dbReference type="Pfam" id="PF05746">
    <property type="entry name" value="DALR_1"/>
    <property type="match status" value="1"/>
</dbReference>
<keyword evidence="2" id="KW-0436">Ligase</keyword>
<dbReference type="Gene3D" id="1.10.730.10">
    <property type="entry name" value="Isoleucyl-tRNA Synthetase, Domain 1"/>
    <property type="match status" value="1"/>
</dbReference>
<feature type="domain" description="Arginyl tRNA synthetase N-terminal" evidence="8">
    <location>
        <begin position="8"/>
        <end position="94"/>
    </location>
</feature>
<reference evidence="9 10" key="1">
    <citation type="submission" date="2024-06" db="EMBL/GenBank/DDBJ databases">
        <title>The Natural Products Discovery Center: Release of the First 8490 Sequenced Strains for Exploring Actinobacteria Biosynthetic Diversity.</title>
        <authorList>
            <person name="Kalkreuter E."/>
            <person name="Kautsar S.A."/>
            <person name="Yang D."/>
            <person name="Bader C.D."/>
            <person name="Teijaro C.N."/>
            <person name="Fluegel L."/>
            <person name="Davis C.M."/>
            <person name="Simpson J.R."/>
            <person name="Lauterbach L."/>
            <person name="Steele A.D."/>
            <person name="Gui C."/>
            <person name="Meng S."/>
            <person name="Li G."/>
            <person name="Viehrig K."/>
            <person name="Ye F."/>
            <person name="Su P."/>
            <person name="Kiefer A.F."/>
            <person name="Nichols A."/>
            <person name="Cepeda A.J."/>
            <person name="Yan W."/>
            <person name="Fan B."/>
            <person name="Jiang Y."/>
            <person name="Adhikari A."/>
            <person name="Zheng C.-J."/>
            <person name="Schuster L."/>
            <person name="Cowan T.M."/>
            <person name="Smanski M.J."/>
            <person name="Chevrette M.G."/>
            <person name="De Carvalho L.P.S."/>
            <person name="Shen B."/>
        </authorList>
    </citation>
    <scope>NUCLEOTIDE SEQUENCE [LARGE SCALE GENOMIC DNA]</scope>
    <source>
        <strain evidence="9 10">NPDC006337</strain>
    </source>
</reference>
<dbReference type="PANTHER" id="PTHR11956">
    <property type="entry name" value="ARGINYL-TRNA SYNTHETASE"/>
    <property type="match status" value="1"/>
</dbReference>
<dbReference type="RefSeq" id="WP_359652139.1">
    <property type="nucleotide sequence ID" value="NZ_JBEXZP010000001.1"/>
</dbReference>
<dbReference type="SMART" id="SM01016">
    <property type="entry name" value="Arg_tRNA_synt_N"/>
    <property type="match status" value="1"/>
</dbReference>
<dbReference type="InterPro" id="IPR008909">
    <property type="entry name" value="DALR_anticod-bd"/>
</dbReference>
<dbReference type="Pfam" id="PF03485">
    <property type="entry name" value="Arg_tRNA_synt_N"/>
    <property type="match status" value="1"/>
</dbReference>
<dbReference type="InterPro" id="IPR009080">
    <property type="entry name" value="tRNAsynth_Ia_anticodon-bd"/>
</dbReference>
<accession>A0ABV2WBN1</accession>
<evidence type="ECO:0000256" key="4">
    <source>
        <dbReference type="ARBA" id="ARBA00022840"/>
    </source>
</evidence>
<dbReference type="SMART" id="SM00836">
    <property type="entry name" value="DALR_1"/>
    <property type="match status" value="1"/>
</dbReference>
<dbReference type="SUPFAM" id="SSF47323">
    <property type="entry name" value="Anticodon-binding domain of a subclass of class I aminoacyl-tRNA synthetases"/>
    <property type="match status" value="1"/>
</dbReference>
<proteinExistence type="predicted"/>
<evidence type="ECO:0000313" key="9">
    <source>
        <dbReference type="EMBL" id="MEU0710770.1"/>
    </source>
</evidence>
<name>A0ABV2WBN1_9ACTN</name>
<dbReference type="NCBIfam" id="NF045898">
    <property type="entry name" value="ArgS_rel_codon"/>
    <property type="match status" value="1"/>
</dbReference>
<dbReference type="InterPro" id="IPR005148">
    <property type="entry name" value="Arg-tRNA-synth_N"/>
</dbReference>
<feature type="compositionally biased region" description="Basic and acidic residues" evidence="6">
    <location>
        <begin position="151"/>
        <end position="189"/>
    </location>
</feature>
<evidence type="ECO:0000256" key="3">
    <source>
        <dbReference type="ARBA" id="ARBA00022741"/>
    </source>
</evidence>
<evidence type="ECO:0000256" key="1">
    <source>
        <dbReference type="ARBA" id="ARBA00012837"/>
    </source>
</evidence>
<evidence type="ECO:0000259" key="8">
    <source>
        <dbReference type="SMART" id="SM01016"/>
    </source>
</evidence>
<dbReference type="InterPro" id="IPR001278">
    <property type="entry name" value="Arg-tRNA-ligase"/>
</dbReference>
<comment type="catalytic activity">
    <reaction evidence="5">
        <text>tRNA(Arg) + L-arginine + ATP = L-arginyl-tRNA(Arg) + AMP + diphosphate</text>
        <dbReference type="Rhea" id="RHEA:20301"/>
        <dbReference type="Rhea" id="RHEA-COMP:9658"/>
        <dbReference type="Rhea" id="RHEA-COMP:9673"/>
        <dbReference type="ChEBI" id="CHEBI:30616"/>
        <dbReference type="ChEBI" id="CHEBI:32682"/>
        <dbReference type="ChEBI" id="CHEBI:33019"/>
        <dbReference type="ChEBI" id="CHEBI:78442"/>
        <dbReference type="ChEBI" id="CHEBI:78513"/>
        <dbReference type="ChEBI" id="CHEBI:456215"/>
        <dbReference type="EC" id="6.1.1.19"/>
    </reaction>
</comment>
<dbReference type="InterPro" id="IPR036695">
    <property type="entry name" value="Arg-tRNA-synth_N_sf"/>
</dbReference>
<dbReference type="Gene3D" id="3.30.1360.70">
    <property type="entry name" value="Arginyl tRNA synthetase N-terminal domain"/>
    <property type="match status" value="1"/>
</dbReference>